<comment type="caution">
    <text evidence="2">The sequence shown here is derived from an EMBL/GenBank/DDBJ whole genome shotgun (WGS) entry which is preliminary data.</text>
</comment>
<evidence type="ECO:0000313" key="3">
    <source>
        <dbReference type="Proteomes" id="UP000179076"/>
    </source>
</evidence>
<reference evidence="2 3" key="1">
    <citation type="journal article" date="2016" name="Nat. Commun.">
        <title>Thousands of microbial genomes shed light on interconnected biogeochemical processes in an aquifer system.</title>
        <authorList>
            <person name="Anantharaman K."/>
            <person name="Brown C.T."/>
            <person name="Hug L.A."/>
            <person name="Sharon I."/>
            <person name="Castelle C.J."/>
            <person name="Probst A.J."/>
            <person name="Thomas B.C."/>
            <person name="Singh A."/>
            <person name="Wilkins M.J."/>
            <person name="Karaoz U."/>
            <person name="Brodie E.L."/>
            <person name="Williams K.H."/>
            <person name="Hubbard S.S."/>
            <person name="Banfield J.F."/>
        </authorList>
    </citation>
    <scope>NUCLEOTIDE SEQUENCE [LARGE SCALE GENOMIC DNA]</scope>
</reference>
<dbReference type="Gene3D" id="3.10.28.10">
    <property type="entry name" value="Homing endonucleases"/>
    <property type="match status" value="1"/>
</dbReference>
<dbReference type="InterPro" id="IPR027434">
    <property type="entry name" value="Homing_endonucl"/>
</dbReference>
<sequence length="163" mass="18615">MATYRQTRTLAKDEAAYIAGVIDGEGTISLSRRHRNDNRQLVISIASTERELLEYIRQSVGAGRITRKRVVSPKHTPSVTYVIGNRQALSLPKQVAPYLRTYKAKRAELVLRDYLRLTPRNGKYSPAQQRNRETFIDKFFRLRPVATKSKPENDKTAQSQAVV</sequence>
<name>A0A1F6V7C7_9PROT</name>
<evidence type="ECO:0000313" key="2">
    <source>
        <dbReference type="EMBL" id="OGI65492.1"/>
    </source>
</evidence>
<organism evidence="2 3">
    <name type="scientific">Candidatus Muproteobacteria bacterium RBG_16_60_9</name>
    <dbReference type="NCBI Taxonomy" id="1817755"/>
    <lineage>
        <taxon>Bacteria</taxon>
        <taxon>Pseudomonadati</taxon>
        <taxon>Pseudomonadota</taxon>
        <taxon>Candidatus Muproteobacteria</taxon>
    </lineage>
</organism>
<dbReference type="EMBL" id="MFSP01000107">
    <property type="protein sequence ID" value="OGI65492.1"/>
    <property type="molecule type" value="Genomic_DNA"/>
</dbReference>
<feature type="domain" description="Homing endonuclease LAGLIDADG" evidence="1">
    <location>
        <begin position="14"/>
        <end position="81"/>
    </location>
</feature>
<evidence type="ECO:0000259" key="1">
    <source>
        <dbReference type="Pfam" id="PF14528"/>
    </source>
</evidence>
<dbReference type="InterPro" id="IPR004860">
    <property type="entry name" value="LAGLIDADG_dom"/>
</dbReference>
<dbReference type="GO" id="GO:0004519">
    <property type="term" value="F:endonuclease activity"/>
    <property type="evidence" value="ECO:0007669"/>
    <property type="project" value="InterPro"/>
</dbReference>
<dbReference type="Pfam" id="PF14528">
    <property type="entry name" value="LAGLIDADG_3"/>
    <property type="match status" value="1"/>
</dbReference>
<dbReference type="SUPFAM" id="SSF55608">
    <property type="entry name" value="Homing endonucleases"/>
    <property type="match status" value="1"/>
</dbReference>
<dbReference type="AlphaFoldDB" id="A0A1F6V7C7"/>
<proteinExistence type="predicted"/>
<gene>
    <name evidence="2" type="ORF">A2W18_01290</name>
</gene>
<protein>
    <recommendedName>
        <fullName evidence="1">Homing endonuclease LAGLIDADG domain-containing protein</fullName>
    </recommendedName>
</protein>
<dbReference type="Proteomes" id="UP000179076">
    <property type="component" value="Unassembled WGS sequence"/>
</dbReference>
<accession>A0A1F6V7C7</accession>